<dbReference type="AlphaFoldDB" id="A0A9N8EQY5"/>
<reference evidence="1" key="1">
    <citation type="submission" date="2020-06" db="EMBL/GenBank/DDBJ databases">
        <authorList>
            <consortium name="Plant Systems Biology data submission"/>
        </authorList>
    </citation>
    <scope>NUCLEOTIDE SEQUENCE</scope>
    <source>
        <strain evidence="1">D6</strain>
    </source>
</reference>
<evidence type="ECO:0000313" key="1">
    <source>
        <dbReference type="EMBL" id="CAB9525168.1"/>
    </source>
</evidence>
<dbReference type="OrthoDB" id="120976at2759"/>
<evidence type="ECO:0000313" key="2">
    <source>
        <dbReference type="Proteomes" id="UP001153069"/>
    </source>
</evidence>
<dbReference type="Gene3D" id="3.80.10.10">
    <property type="entry name" value="Ribonuclease Inhibitor"/>
    <property type="match status" value="1"/>
</dbReference>
<comment type="caution">
    <text evidence="1">The sequence shown here is derived from an EMBL/GenBank/DDBJ whole genome shotgun (WGS) entry which is preliminary data.</text>
</comment>
<name>A0A9N8EQY5_9STRA</name>
<keyword evidence="2" id="KW-1185">Reference proteome</keyword>
<organism evidence="1 2">
    <name type="scientific">Seminavis robusta</name>
    <dbReference type="NCBI Taxonomy" id="568900"/>
    <lineage>
        <taxon>Eukaryota</taxon>
        <taxon>Sar</taxon>
        <taxon>Stramenopiles</taxon>
        <taxon>Ochrophyta</taxon>
        <taxon>Bacillariophyta</taxon>
        <taxon>Bacillariophyceae</taxon>
        <taxon>Bacillariophycidae</taxon>
        <taxon>Naviculales</taxon>
        <taxon>Naviculaceae</taxon>
        <taxon>Seminavis</taxon>
    </lineage>
</organism>
<accession>A0A9N8EQY5</accession>
<dbReference type="SUPFAM" id="SSF52047">
    <property type="entry name" value="RNI-like"/>
    <property type="match status" value="1"/>
</dbReference>
<proteinExistence type="predicted"/>
<gene>
    <name evidence="1" type="ORF">SEMRO_1639_G287820.1</name>
</gene>
<dbReference type="InterPro" id="IPR032675">
    <property type="entry name" value="LRR_dom_sf"/>
</dbReference>
<sequence length="469" mass="52672">MTYIEGRLELEINPNLTHFVGCHGMGLFGKKNPKWYPCVVTEDNQDGTIKVRWVDDGRFTKQFPVEKFRPDTQVGAMIERITNKKRKGYSVKEGISSPTEDGSRLTFEFVGESVFFEMFHNRSSKAAREHELMVEISRSPVEGLALCSDRWELSATAVVAVLEGSRSTLRKLKLHCVRFGGRVSEFLAASIESHPFLEEIDFKGLDVNEGGHVDWYRFIVALATCPRLKCVTIEFSDSMGNQKCDEGHSIGDAFARLCASPCLETLILVNCPFVQTEPLVAVFKTLEASTTLKHLTIQSDWRIKKPQLINCLATMLKKSKSIETLSIPLRIGSATPVALALYTNRTLKRLELREGGYDCANSRFYSGAANALANNSVLTHLIVSGKDVLTISDQLCKNYDFEHNGGAVYRKLLLYLRMNQAGRADLLLERKSEREVVETIAAHAEDTDMTFCFLKMNQSFFKAKIKAKP</sequence>
<dbReference type="EMBL" id="CAICTM010001637">
    <property type="protein sequence ID" value="CAB9525168.1"/>
    <property type="molecule type" value="Genomic_DNA"/>
</dbReference>
<protein>
    <submittedName>
        <fullName evidence="1">Uncharacterized protein</fullName>
    </submittedName>
</protein>
<dbReference type="Proteomes" id="UP001153069">
    <property type="component" value="Unassembled WGS sequence"/>
</dbReference>